<dbReference type="RefSeq" id="WP_192745748.1">
    <property type="nucleotide sequence ID" value="NZ_JADBEJ010000005.1"/>
</dbReference>
<dbReference type="InterPro" id="IPR011008">
    <property type="entry name" value="Dimeric_a/b-barrel"/>
</dbReference>
<reference evidence="2 3" key="1">
    <citation type="submission" date="2020-10" db="EMBL/GenBank/DDBJ databases">
        <title>Sequencing the genomes of 1000 actinobacteria strains.</title>
        <authorList>
            <person name="Klenk H.-P."/>
        </authorList>
    </citation>
    <scope>NUCLEOTIDE SEQUENCE [LARGE SCALE GENOMIC DNA]</scope>
    <source>
        <strain evidence="2 3">DSM 46661</strain>
    </source>
</reference>
<dbReference type="Pfam" id="PF07876">
    <property type="entry name" value="Dabb"/>
    <property type="match status" value="1"/>
</dbReference>
<protein>
    <recommendedName>
        <fullName evidence="1">Stress-response A/B barrel domain-containing protein</fullName>
    </recommendedName>
</protein>
<sequence length="146" mass="16036">MIYHCIRFTLKVGVSEEDKAAGLARMGDHINAIPVIKARVVGPDFGGEFDYGAVTVLEDIEAYEEYMNHPAHLEMDRIGLPLIDRFVSYDVTDDPDPEIGAKIADVHRRRFENVPDVAGLVADLREYSGSAAPGRHGPSTGGPFRI</sequence>
<comment type="caution">
    <text evidence="2">The sequence shown here is derived from an EMBL/GenBank/DDBJ whole genome shotgun (WGS) entry which is preliminary data.</text>
</comment>
<dbReference type="InterPro" id="IPR013097">
    <property type="entry name" value="Dabb"/>
</dbReference>
<dbReference type="PROSITE" id="PS51502">
    <property type="entry name" value="S_R_A_B_BARREL"/>
    <property type="match status" value="1"/>
</dbReference>
<dbReference type="SMART" id="SM00886">
    <property type="entry name" value="Dabb"/>
    <property type="match status" value="1"/>
</dbReference>
<evidence type="ECO:0000259" key="1">
    <source>
        <dbReference type="PROSITE" id="PS51502"/>
    </source>
</evidence>
<dbReference type="EMBL" id="JADBEJ010000005">
    <property type="protein sequence ID" value="MBE1578873.1"/>
    <property type="molecule type" value="Genomic_DNA"/>
</dbReference>
<evidence type="ECO:0000313" key="2">
    <source>
        <dbReference type="EMBL" id="MBE1578873.1"/>
    </source>
</evidence>
<dbReference type="SUPFAM" id="SSF54909">
    <property type="entry name" value="Dimeric alpha+beta barrel"/>
    <property type="match status" value="1"/>
</dbReference>
<name>A0ABR9LDW1_9PSEU</name>
<dbReference type="Proteomes" id="UP000656548">
    <property type="component" value="Unassembled WGS sequence"/>
</dbReference>
<feature type="domain" description="Stress-response A/B barrel" evidence="1">
    <location>
        <begin position="2"/>
        <end position="91"/>
    </location>
</feature>
<organism evidence="2 3">
    <name type="scientific">Amycolatopsis roodepoortensis</name>
    <dbReference type="NCBI Taxonomy" id="700274"/>
    <lineage>
        <taxon>Bacteria</taxon>
        <taxon>Bacillati</taxon>
        <taxon>Actinomycetota</taxon>
        <taxon>Actinomycetes</taxon>
        <taxon>Pseudonocardiales</taxon>
        <taxon>Pseudonocardiaceae</taxon>
        <taxon>Amycolatopsis</taxon>
    </lineage>
</organism>
<accession>A0ABR9LDW1</accession>
<proteinExistence type="predicted"/>
<dbReference type="Gene3D" id="3.30.70.100">
    <property type="match status" value="1"/>
</dbReference>
<gene>
    <name evidence="2" type="ORF">H4W30_005933</name>
</gene>
<keyword evidence="3" id="KW-1185">Reference proteome</keyword>
<evidence type="ECO:0000313" key="3">
    <source>
        <dbReference type="Proteomes" id="UP000656548"/>
    </source>
</evidence>